<gene>
    <name evidence="2" type="ORF">DL89DRAFT_264418</name>
</gene>
<comment type="caution">
    <text evidence="2">The sequence shown here is derived from an EMBL/GenBank/DDBJ whole genome shotgun (WGS) entry which is preliminary data.</text>
</comment>
<dbReference type="Proteomes" id="UP000193922">
    <property type="component" value="Unassembled WGS sequence"/>
</dbReference>
<evidence type="ECO:0000313" key="2">
    <source>
        <dbReference type="EMBL" id="ORX74579.1"/>
    </source>
</evidence>
<protein>
    <submittedName>
        <fullName evidence="2">Uncharacterized protein</fullName>
    </submittedName>
</protein>
<dbReference type="AlphaFoldDB" id="A0A1Y1WLZ7"/>
<organism evidence="2 3">
    <name type="scientific">Linderina pennispora</name>
    <dbReference type="NCBI Taxonomy" id="61395"/>
    <lineage>
        <taxon>Eukaryota</taxon>
        <taxon>Fungi</taxon>
        <taxon>Fungi incertae sedis</taxon>
        <taxon>Zoopagomycota</taxon>
        <taxon>Kickxellomycotina</taxon>
        <taxon>Kickxellomycetes</taxon>
        <taxon>Kickxellales</taxon>
        <taxon>Kickxellaceae</taxon>
        <taxon>Linderina</taxon>
    </lineage>
</organism>
<evidence type="ECO:0000256" key="1">
    <source>
        <dbReference type="SAM" id="MobiDB-lite"/>
    </source>
</evidence>
<feature type="region of interest" description="Disordered" evidence="1">
    <location>
        <begin position="1"/>
        <end position="30"/>
    </location>
</feature>
<feature type="non-terminal residue" evidence="2">
    <location>
        <position position="61"/>
    </location>
</feature>
<accession>A0A1Y1WLZ7</accession>
<name>A0A1Y1WLZ7_9FUNG</name>
<dbReference type="GeneID" id="63802887"/>
<dbReference type="EMBL" id="MCFD01000001">
    <property type="protein sequence ID" value="ORX74579.1"/>
    <property type="molecule type" value="Genomic_DNA"/>
</dbReference>
<keyword evidence="3" id="KW-1185">Reference proteome</keyword>
<proteinExistence type="predicted"/>
<reference evidence="2 3" key="1">
    <citation type="submission" date="2016-07" db="EMBL/GenBank/DDBJ databases">
        <title>Pervasive Adenine N6-methylation of Active Genes in Fungi.</title>
        <authorList>
            <consortium name="DOE Joint Genome Institute"/>
            <person name="Mondo S.J."/>
            <person name="Dannebaum R.O."/>
            <person name="Kuo R.C."/>
            <person name="Labutti K."/>
            <person name="Haridas S."/>
            <person name="Kuo A."/>
            <person name="Salamov A."/>
            <person name="Ahrendt S.R."/>
            <person name="Lipzen A."/>
            <person name="Sullivan W."/>
            <person name="Andreopoulos W.B."/>
            <person name="Clum A."/>
            <person name="Lindquist E."/>
            <person name="Daum C."/>
            <person name="Ramamoorthy G.K."/>
            <person name="Gryganskyi A."/>
            <person name="Culley D."/>
            <person name="Magnuson J.K."/>
            <person name="James T.Y."/>
            <person name="O'Malley M.A."/>
            <person name="Stajich J.E."/>
            <person name="Spatafora J.W."/>
            <person name="Visel A."/>
            <person name="Grigoriev I.V."/>
        </authorList>
    </citation>
    <scope>NUCLEOTIDE SEQUENCE [LARGE SCALE GENOMIC DNA]</scope>
    <source>
        <strain evidence="2 3">ATCC 12442</strain>
    </source>
</reference>
<evidence type="ECO:0000313" key="3">
    <source>
        <dbReference type="Proteomes" id="UP000193922"/>
    </source>
</evidence>
<sequence length="61" mass="6949">MHVQDFFGSDAQRTSAVAQKHHPAPASLGRVHKRRWRRCQEASLFFQLFPSSASFPPLLTL</sequence>
<dbReference type="RefSeq" id="XP_040747790.1">
    <property type="nucleotide sequence ID" value="XM_040886239.1"/>
</dbReference>